<comment type="function">
    <text evidence="1">Specific inhibition of calpain (calcium-dependent cysteine protease). Plays a key role in postmortem tenderization of meat and have been proposed to be involved in muscle protein degradation in living tissue.</text>
</comment>
<feature type="region of interest" description="Disordered" evidence="12">
    <location>
        <begin position="528"/>
        <end position="547"/>
    </location>
</feature>
<feature type="compositionally biased region" description="Low complexity" evidence="12">
    <location>
        <begin position="157"/>
        <end position="192"/>
    </location>
</feature>
<keyword evidence="14" id="KW-1185">Reference proteome</keyword>
<sequence length="566" mass="58658">MAYAAYWMFLHGGVVLDPHLPSRFRDFCSFAVSKYLKIISWFRGSPPRDEPGLRDVSVEEKSSSGSNMASKTTGSDVAASKTDPAAPNMTLLAPKGWSKTTATTSVKVDPVTTKLSTGPTKTSSSTTTTAAAAASAAAAKAQQKTTATTSVKVDPVTTKLSTGPTKTSSSTTTTATTTATAAAAASTSAAKAQQKIQVEVPPKAPETKQAPSTPQTSSSVPPLDPLDALGSLLPTEAPKRPDPKFTGPEVTENVTSEEGVRVGEREDTLPPRYRRQDMPPVPADSKPAEVPKPMSTADALDVLSMGFMDTPPEKSVETISTASTAAANFAPAPAKKSDPAAPPADKKAKMDIGNFSLSAAVPADKAPLDSKVLVSAPKATVESSKAQSAASPTIQVEVPPKAPETKQAPSTPQTSSSVPPLDPLDALGSLLPTEAPKRPDPKFTGPEVTENVTSEEGVRVGEREDTLPPRYRRQDMPPVPADSKPAEVPKPMSTADALDVLSMGFMDTPPEKSVETISTASTAAANFAPAPAKKSDPAAPPADKKAKMDIGNFSLSAAVPAKRLGE</sequence>
<dbReference type="InterPro" id="IPR001259">
    <property type="entry name" value="Prot_inh_calpain"/>
</dbReference>
<organism evidence="13 14">
    <name type="scientific">Knipowitschia caucasica</name>
    <name type="common">Caucasian dwarf goby</name>
    <name type="synonym">Pomatoschistus caucasicus</name>
    <dbReference type="NCBI Taxonomy" id="637954"/>
    <lineage>
        <taxon>Eukaryota</taxon>
        <taxon>Metazoa</taxon>
        <taxon>Chordata</taxon>
        <taxon>Craniata</taxon>
        <taxon>Vertebrata</taxon>
        <taxon>Euteleostomi</taxon>
        <taxon>Actinopterygii</taxon>
        <taxon>Neopterygii</taxon>
        <taxon>Teleostei</taxon>
        <taxon>Neoteleostei</taxon>
        <taxon>Acanthomorphata</taxon>
        <taxon>Gobiaria</taxon>
        <taxon>Gobiiformes</taxon>
        <taxon>Gobioidei</taxon>
        <taxon>Gobiidae</taxon>
        <taxon>Gobiinae</taxon>
        <taxon>Knipowitschia</taxon>
    </lineage>
</organism>
<evidence type="ECO:0000256" key="12">
    <source>
        <dbReference type="SAM" id="MobiDB-lite"/>
    </source>
</evidence>
<accession>A0AAV2M5M7</accession>
<dbReference type="InterPro" id="IPR026998">
    <property type="entry name" value="Calpastatin"/>
</dbReference>
<dbReference type="AlphaFoldDB" id="A0AAV2M5M7"/>
<keyword evidence="10" id="KW-0007">Acetylation</keyword>
<dbReference type="GO" id="GO:0010859">
    <property type="term" value="F:calcium-dependent cysteine-type endopeptidase inhibitor activity"/>
    <property type="evidence" value="ECO:0007669"/>
    <property type="project" value="TreeGrafter"/>
</dbReference>
<keyword evidence="8" id="KW-0677">Repeat</keyword>
<feature type="compositionally biased region" description="Polar residues" evidence="12">
    <location>
        <begin position="381"/>
        <end position="394"/>
    </location>
</feature>
<reference evidence="13 14" key="1">
    <citation type="submission" date="2024-04" db="EMBL/GenBank/DDBJ databases">
        <authorList>
            <person name="Waldvogel A.-M."/>
            <person name="Schoenle A."/>
        </authorList>
    </citation>
    <scope>NUCLEOTIDE SEQUENCE [LARGE SCALE GENOMIC DNA]</scope>
</reference>
<evidence type="ECO:0000313" key="13">
    <source>
        <dbReference type="EMBL" id="CAL1608604.1"/>
    </source>
</evidence>
<dbReference type="EMBL" id="OZ035828">
    <property type="protein sequence ID" value="CAL1608604.1"/>
    <property type="molecule type" value="Genomic_DNA"/>
</dbReference>
<feature type="compositionally biased region" description="Basic and acidic residues" evidence="12">
    <location>
        <begin position="456"/>
        <end position="475"/>
    </location>
</feature>
<keyword evidence="9" id="KW-0832">Ubl conjugation</keyword>
<evidence type="ECO:0000256" key="7">
    <source>
        <dbReference type="ARBA" id="ARBA00022704"/>
    </source>
</evidence>
<evidence type="ECO:0000256" key="10">
    <source>
        <dbReference type="ARBA" id="ARBA00022990"/>
    </source>
</evidence>
<keyword evidence="7" id="KW-0789">Thiol protease inhibitor</keyword>
<feature type="region of interest" description="Disordered" evidence="12">
    <location>
        <begin position="48"/>
        <end position="92"/>
    </location>
</feature>
<protein>
    <recommendedName>
        <fullName evidence="3">Calpastatin</fullName>
    </recommendedName>
    <alternativeName>
        <fullName evidence="11">Calpain inhibitor</fullName>
    </alternativeName>
</protein>
<evidence type="ECO:0000256" key="2">
    <source>
        <dbReference type="ARBA" id="ARBA00009487"/>
    </source>
</evidence>
<dbReference type="Proteomes" id="UP001497482">
    <property type="component" value="Chromosome 6"/>
</dbReference>
<feature type="compositionally biased region" description="Low complexity" evidence="12">
    <location>
        <begin position="141"/>
        <end position="150"/>
    </location>
</feature>
<evidence type="ECO:0000256" key="11">
    <source>
        <dbReference type="ARBA" id="ARBA00033013"/>
    </source>
</evidence>
<dbReference type="PANTHER" id="PTHR10077:SF0">
    <property type="entry name" value="CALPASTATIN"/>
    <property type="match status" value="1"/>
</dbReference>
<dbReference type="GO" id="GO:0005737">
    <property type="term" value="C:cytoplasm"/>
    <property type="evidence" value="ECO:0007669"/>
    <property type="project" value="TreeGrafter"/>
</dbReference>
<evidence type="ECO:0000256" key="1">
    <source>
        <dbReference type="ARBA" id="ARBA00002637"/>
    </source>
</evidence>
<dbReference type="PANTHER" id="PTHR10077">
    <property type="entry name" value="CALPASTATIN"/>
    <property type="match status" value="1"/>
</dbReference>
<feature type="compositionally biased region" description="Basic and acidic residues" evidence="12">
    <location>
        <begin position="258"/>
        <end position="277"/>
    </location>
</feature>
<keyword evidence="4" id="KW-1017">Isopeptide bond</keyword>
<evidence type="ECO:0000256" key="3">
    <source>
        <dbReference type="ARBA" id="ARBA00017619"/>
    </source>
</evidence>
<feature type="region of interest" description="Disordered" evidence="12">
    <location>
        <begin position="141"/>
        <end position="295"/>
    </location>
</feature>
<name>A0AAV2M5M7_KNICA</name>
<evidence type="ECO:0000256" key="5">
    <source>
        <dbReference type="ARBA" id="ARBA00022553"/>
    </source>
</evidence>
<evidence type="ECO:0000256" key="9">
    <source>
        <dbReference type="ARBA" id="ARBA00022843"/>
    </source>
</evidence>
<evidence type="ECO:0000256" key="6">
    <source>
        <dbReference type="ARBA" id="ARBA00022690"/>
    </source>
</evidence>
<feature type="compositionally biased region" description="Low complexity" evidence="12">
    <location>
        <begin position="409"/>
        <end position="419"/>
    </location>
</feature>
<evidence type="ECO:0000256" key="4">
    <source>
        <dbReference type="ARBA" id="ARBA00022499"/>
    </source>
</evidence>
<evidence type="ECO:0000313" key="14">
    <source>
        <dbReference type="Proteomes" id="UP001497482"/>
    </source>
</evidence>
<gene>
    <name evidence="13" type="ORF">KC01_LOCUS35504</name>
</gene>
<feature type="compositionally biased region" description="Polar residues" evidence="12">
    <location>
        <begin position="63"/>
        <end position="75"/>
    </location>
</feature>
<comment type="similarity">
    <text evidence="2">Belongs to the protease inhibitor I27 (calpastatin) family.</text>
</comment>
<feature type="compositionally biased region" description="Low complexity" evidence="12">
    <location>
        <begin position="211"/>
        <end position="221"/>
    </location>
</feature>
<proteinExistence type="inferred from homology"/>
<evidence type="ECO:0000256" key="8">
    <source>
        <dbReference type="ARBA" id="ARBA00022737"/>
    </source>
</evidence>
<dbReference type="Pfam" id="PF00748">
    <property type="entry name" value="Calpain_inhib"/>
    <property type="match status" value="2"/>
</dbReference>
<feature type="region of interest" description="Disordered" evidence="12">
    <location>
        <begin position="377"/>
        <end position="491"/>
    </location>
</feature>
<keyword evidence="6" id="KW-0646">Protease inhibitor</keyword>
<feature type="compositionally biased region" description="Basic and acidic residues" evidence="12">
    <location>
        <begin position="48"/>
        <end position="62"/>
    </location>
</feature>
<keyword evidence="5" id="KW-0597">Phosphoprotein</keyword>